<feature type="compositionally biased region" description="Low complexity" evidence="1">
    <location>
        <begin position="36"/>
        <end position="49"/>
    </location>
</feature>
<evidence type="ECO:0000313" key="2">
    <source>
        <dbReference type="EMBL" id="RKO82783.1"/>
    </source>
</evidence>
<feature type="compositionally biased region" description="Polar residues" evidence="1">
    <location>
        <begin position="87"/>
        <end position="97"/>
    </location>
</feature>
<organism evidence="2 3">
    <name type="scientific">Blyttiomyces helicus</name>
    <dbReference type="NCBI Taxonomy" id="388810"/>
    <lineage>
        <taxon>Eukaryota</taxon>
        <taxon>Fungi</taxon>
        <taxon>Fungi incertae sedis</taxon>
        <taxon>Chytridiomycota</taxon>
        <taxon>Chytridiomycota incertae sedis</taxon>
        <taxon>Chytridiomycetes</taxon>
        <taxon>Chytridiomycetes incertae sedis</taxon>
        <taxon>Blyttiomyces</taxon>
    </lineage>
</organism>
<feature type="compositionally biased region" description="Basic and acidic residues" evidence="1">
    <location>
        <begin position="367"/>
        <end position="382"/>
    </location>
</feature>
<name>A0A4P9VVV4_9FUNG</name>
<dbReference type="EMBL" id="ML002097">
    <property type="protein sequence ID" value="RKO82783.1"/>
    <property type="molecule type" value="Genomic_DNA"/>
</dbReference>
<feature type="compositionally biased region" description="Gly residues" evidence="1">
    <location>
        <begin position="383"/>
        <end position="394"/>
    </location>
</feature>
<feature type="region of interest" description="Disordered" evidence="1">
    <location>
        <begin position="168"/>
        <end position="222"/>
    </location>
</feature>
<feature type="compositionally biased region" description="Gly residues" evidence="1">
    <location>
        <begin position="290"/>
        <end position="307"/>
    </location>
</feature>
<reference evidence="3" key="1">
    <citation type="journal article" date="2018" name="Nat. Microbiol.">
        <title>Leveraging single-cell genomics to expand the fungal tree of life.</title>
        <authorList>
            <person name="Ahrendt S.R."/>
            <person name="Quandt C.A."/>
            <person name="Ciobanu D."/>
            <person name="Clum A."/>
            <person name="Salamov A."/>
            <person name="Andreopoulos B."/>
            <person name="Cheng J.F."/>
            <person name="Woyke T."/>
            <person name="Pelin A."/>
            <person name="Henrissat B."/>
            <person name="Reynolds N.K."/>
            <person name="Benny G.L."/>
            <person name="Smith M.E."/>
            <person name="James T.Y."/>
            <person name="Grigoriev I.V."/>
        </authorList>
    </citation>
    <scope>NUCLEOTIDE SEQUENCE [LARGE SCALE GENOMIC DNA]</scope>
</reference>
<feature type="compositionally biased region" description="Gly residues" evidence="1">
    <location>
        <begin position="206"/>
        <end position="215"/>
    </location>
</feature>
<feature type="compositionally biased region" description="Basic and acidic residues" evidence="1">
    <location>
        <begin position="267"/>
        <end position="288"/>
    </location>
</feature>
<sequence>MSDSTPPPPPISNRWLSIDDPLASLIKTKQKDARLSSRLRTSRSQLFSLPRPVPQNLKRRVGHDAADSSLDDGSAMGLSGVGLSDAGSKQNSNGTTPGPSPKRKRQGKGGGASLVGRVGDEGEAELGGDGGLGEVDLGGEVAEGDANIGLDGERELALLRQDKDVRELGRGDAGSGEELGAEGLGTRGGDLGEGRGAEHDDLVALEGGGGVQAGEGEGEREGIVDVELDVALVVGRGGEAREEEQVRDDVGAERGDVDDLLGAAGDGHVDRVRDARVVRDEGREHLLRGSDGGAGGGPRAGDNAGEGAGRELGLAVADDEGAGTDGEADGVEGDGERAGVGGCGAVFEGDRELEGERGGGGASDSDGVNRDRGDRSRGDGGKGGDGGSGELHGW</sequence>
<feature type="compositionally biased region" description="Basic and acidic residues" evidence="1">
    <location>
        <begin position="348"/>
        <end position="357"/>
    </location>
</feature>
<feature type="compositionally biased region" description="Basic and acidic residues" evidence="1">
    <location>
        <begin position="190"/>
        <end position="202"/>
    </location>
</feature>
<feature type="region of interest" description="Disordered" evidence="1">
    <location>
        <begin position="29"/>
        <end position="139"/>
    </location>
</feature>
<dbReference type="AlphaFoldDB" id="A0A4P9VVV4"/>
<feature type="region of interest" description="Disordered" evidence="1">
    <location>
        <begin position="236"/>
        <end position="394"/>
    </location>
</feature>
<feature type="compositionally biased region" description="Acidic residues" evidence="1">
    <location>
        <begin position="317"/>
        <end position="333"/>
    </location>
</feature>
<proteinExistence type="predicted"/>
<feature type="compositionally biased region" description="Basic and acidic residues" evidence="1">
    <location>
        <begin position="238"/>
        <end position="257"/>
    </location>
</feature>
<evidence type="ECO:0000313" key="3">
    <source>
        <dbReference type="Proteomes" id="UP000269721"/>
    </source>
</evidence>
<feature type="compositionally biased region" description="Low complexity" evidence="1">
    <location>
        <begin position="67"/>
        <end position="78"/>
    </location>
</feature>
<evidence type="ECO:0000256" key="1">
    <source>
        <dbReference type="SAM" id="MobiDB-lite"/>
    </source>
</evidence>
<protein>
    <submittedName>
        <fullName evidence="2">Uncharacterized protein</fullName>
    </submittedName>
</protein>
<dbReference type="Proteomes" id="UP000269721">
    <property type="component" value="Unassembled WGS sequence"/>
</dbReference>
<keyword evidence="3" id="KW-1185">Reference proteome</keyword>
<accession>A0A4P9VVV4</accession>
<gene>
    <name evidence="2" type="ORF">BDK51DRAFT_42997</name>
</gene>